<gene>
    <name evidence="2" type="ORF">Tci_055513</name>
</gene>
<dbReference type="SUPFAM" id="SSF56672">
    <property type="entry name" value="DNA/RNA polymerases"/>
    <property type="match status" value="1"/>
</dbReference>
<dbReference type="Gene3D" id="3.10.10.10">
    <property type="entry name" value="HIV Type 1 Reverse Transcriptase, subunit A, domain 1"/>
    <property type="match status" value="1"/>
</dbReference>
<feature type="domain" description="Retroviral polymerase SH3-like" evidence="1">
    <location>
        <begin position="99"/>
        <end position="141"/>
    </location>
</feature>
<dbReference type="AlphaFoldDB" id="A0A6L2NFW8"/>
<name>A0A6L2NFW8_TANCI</name>
<sequence>TPNPHIQSLLQSYNHVFPAEIPSGLPPLRTIQHKIEFLPGSVLHNKPAYHSIPQQTDEIRKQVDGLLQKGLIRVGNKMLQGIPTASYGDSPAITFYHWKFDAKGDEGYFVGYSLSSKAFRVFNKRTKKAEENLHVDFLENKLIEK</sequence>
<accession>A0A6L2NFW8</accession>
<dbReference type="EMBL" id="BKCJ010008703">
    <property type="protein sequence ID" value="GEU83535.1"/>
    <property type="molecule type" value="Genomic_DNA"/>
</dbReference>
<reference evidence="2" key="1">
    <citation type="journal article" date="2019" name="Sci. Rep.">
        <title>Draft genome of Tanacetum cinerariifolium, the natural source of mosquito coil.</title>
        <authorList>
            <person name="Yamashiro T."/>
            <person name="Shiraishi A."/>
            <person name="Satake H."/>
            <person name="Nakayama K."/>
        </authorList>
    </citation>
    <scope>NUCLEOTIDE SEQUENCE</scope>
</reference>
<comment type="caution">
    <text evidence="2">The sequence shown here is derived from an EMBL/GenBank/DDBJ whole genome shotgun (WGS) entry which is preliminary data.</text>
</comment>
<dbReference type="InterPro" id="IPR057670">
    <property type="entry name" value="SH3_retrovirus"/>
</dbReference>
<evidence type="ECO:0000259" key="1">
    <source>
        <dbReference type="Pfam" id="PF25597"/>
    </source>
</evidence>
<feature type="non-terminal residue" evidence="2">
    <location>
        <position position="1"/>
    </location>
</feature>
<dbReference type="PANTHER" id="PTHR35046:SF26">
    <property type="entry name" value="RNA-DIRECTED DNA POLYMERASE"/>
    <property type="match status" value="1"/>
</dbReference>
<evidence type="ECO:0000313" key="2">
    <source>
        <dbReference type="EMBL" id="GEU83535.1"/>
    </source>
</evidence>
<dbReference type="Pfam" id="PF25597">
    <property type="entry name" value="SH3_retrovirus"/>
    <property type="match status" value="1"/>
</dbReference>
<dbReference type="PANTHER" id="PTHR35046">
    <property type="entry name" value="ZINC KNUCKLE (CCHC-TYPE) FAMILY PROTEIN"/>
    <property type="match status" value="1"/>
</dbReference>
<organism evidence="2">
    <name type="scientific">Tanacetum cinerariifolium</name>
    <name type="common">Dalmatian daisy</name>
    <name type="synonym">Chrysanthemum cinerariifolium</name>
    <dbReference type="NCBI Taxonomy" id="118510"/>
    <lineage>
        <taxon>Eukaryota</taxon>
        <taxon>Viridiplantae</taxon>
        <taxon>Streptophyta</taxon>
        <taxon>Embryophyta</taxon>
        <taxon>Tracheophyta</taxon>
        <taxon>Spermatophyta</taxon>
        <taxon>Magnoliopsida</taxon>
        <taxon>eudicotyledons</taxon>
        <taxon>Gunneridae</taxon>
        <taxon>Pentapetalae</taxon>
        <taxon>asterids</taxon>
        <taxon>campanulids</taxon>
        <taxon>Asterales</taxon>
        <taxon>Asteraceae</taxon>
        <taxon>Asteroideae</taxon>
        <taxon>Anthemideae</taxon>
        <taxon>Anthemidinae</taxon>
        <taxon>Tanacetum</taxon>
    </lineage>
</organism>
<dbReference type="InterPro" id="IPR043502">
    <property type="entry name" value="DNA/RNA_pol_sf"/>
</dbReference>
<protein>
    <submittedName>
        <fullName evidence="2">Transposon Ty3-I Gag-Pol polyprotein</fullName>
    </submittedName>
</protein>
<proteinExistence type="predicted"/>